<feature type="compositionally biased region" description="Basic and acidic residues" evidence="1">
    <location>
        <begin position="121"/>
        <end position="131"/>
    </location>
</feature>
<reference evidence="2" key="1">
    <citation type="submission" date="2023-06" db="EMBL/GenBank/DDBJ databases">
        <title>Survivors Of The Sea: Transcriptome response of Skeletonema marinoi to long-term dormancy.</title>
        <authorList>
            <person name="Pinder M.I.M."/>
            <person name="Kourtchenko O."/>
            <person name="Robertson E.K."/>
            <person name="Larsson T."/>
            <person name="Maumus F."/>
            <person name="Osuna-Cruz C.M."/>
            <person name="Vancaester E."/>
            <person name="Stenow R."/>
            <person name="Vandepoele K."/>
            <person name="Ploug H."/>
            <person name="Bruchert V."/>
            <person name="Godhe A."/>
            <person name="Topel M."/>
        </authorList>
    </citation>
    <scope>NUCLEOTIDE SEQUENCE</scope>
    <source>
        <strain evidence="2">R05AC</strain>
    </source>
</reference>
<feature type="region of interest" description="Disordered" evidence="1">
    <location>
        <begin position="1"/>
        <end position="33"/>
    </location>
</feature>
<protein>
    <submittedName>
        <fullName evidence="2">Peroxisome biogenesis factor 3</fullName>
    </submittedName>
</protein>
<evidence type="ECO:0000256" key="1">
    <source>
        <dbReference type="SAM" id="MobiDB-lite"/>
    </source>
</evidence>
<dbReference type="Pfam" id="PF04882">
    <property type="entry name" value="Peroxin-3"/>
    <property type="match status" value="1"/>
</dbReference>
<dbReference type="AlphaFoldDB" id="A0AAD8XYQ6"/>
<feature type="compositionally biased region" description="Low complexity" evidence="1">
    <location>
        <begin position="23"/>
        <end position="33"/>
    </location>
</feature>
<sequence>MSFNARNNRYDPSRRRRRRNIHSHPSSSHSPLTTLATTAAVAYGAYRLGSWAWNAYVGKDEEDEYAFGEGSGYDSESESDDNNDFDHNPSESSPRKDFRSRRSRGDWSEYNHRHRSNPHSPHHDHQNDSKRSSNNGSTNSAGVGEKIMATTTAAIGAAVSAGISAGINAYNNNQNTAASAQFLRSSRMDRCRLEASRAMMDFLPTLKKAIIKETDITAEMEELKSIRSHRAQKKENGGGEQSGNIRLREGELWNSIKNKSITRLMTTIYAHTIVFLVLTVQVNLLGGRLLREEQQEESQEEQASSPSSDGSDRYRSSHKTVLAKTYHHVFSTGIPALVEAVGKAIDDVLQNWDVLGGDDVSLDDVSSWMETVRDSIEKRQQKGISSALVQFIIPDGAEQSSEESMDELARYILDETYDLLESPTYAHAERMCLNITFTHLRVDGYAKLFPPPTINDMREEEENDGEERKPLAKVITHLQKQTVATFYKPPSHEEEMKDWEGVFRMMEEPLPSAPNVYIPKFFDAVTELSDISFN</sequence>
<gene>
    <name evidence="2" type="ORF">QTG54_013323</name>
</gene>
<organism evidence="2 3">
    <name type="scientific">Skeletonema marinoi</name>
    <dbReference type="NCBI Taxonomy" id="267567"/>
    <lineage>
        <taxon>Eukaryota</taxon>
        <taxon>Sar</taxon>
        <taxon>Stramenopiles</taxon>
        <taxon>Ochrophyta</taxon>
        <taxon>Bacillariophyta</taxon>
        <taxon>Coscinodiscophyceae</taxon>
        <taxon>Thalassiosirophycidae</taxon>
        <taxon>Thalassiosirales</taxon>
        <taxon>Skeletonemataceae</taxon>
        <taxon>Skeletonema</taxon>
        <taxon>Skeletonema marinoi-dohrnii complex</taxon>
    </lineage>
</organism>
<evidence type="ECO:0000313" key="2">
    <source>
        <dbReference type="EMBL" id="KAK1736187.1"/>
    </source>
</evidence>
<feature type="region of interest" description="Disordered" evidence="1">
    <location>
        <begin position="293"/>
        <end position="316"/>
    </location>
</feature>
<proteinExistence type="predicted"/>
<keyword evidence="3" id="KW-1185">Reference proteome</keyword>
<dbReference type="GO" id="GO:0030674">
    <property type="term" value="F:protein-macromolecule adaptor activity"/>
    <property type="evidence" value="ECO:0007669"/>
    <property type="project" value="TreeGrafter"/>
</dbReference>
<feature type="region of interest" description="Disordered" evidence="1">
    <location>
        <begin position="67"/>
        <end position="142"/>
    </location>
</feature>
<feature type="compositionally biased region" description="Polar residues" evidence="1">
    <location>
        <begin position="132"/>
        <end position="141"/>
    </location>
</feature>
<feature type="compositionally biased region" description="Basic and acidic residues" evidence="1">
    <location>
        <begin position="84"/>
        <end position="97"/>
    </location>
</feature>
<name>A0AAD8XYQ6_9STRA</name>
<dbReference type="GO" id="GO:0005778">
    <property type="term" value="C:peroxisomal membrane"/>
    <property type="evidence" value="ECO:0007669"/>
    <property type="project" value="InterPro"/>
</dbReference>
<accession>A0AAD8XYQ6</accession>
<dbReference type="EMBL" id="JATAAI010000030">
    <property type="protein sequence ID" value="KAK1736187.1"/>
    <property type="molecule type" value="Genomic_DNA"/>
</dbReference>
<dbReference type="PANTHER" id="PTHR28080:SF1">
    <property type="entry name" value="PEROXISOMAL BIOGENESIS FACTOR 3"/>
    <property type="match status" value="1"/>
</dbReference>
<dbReference type="GO" id="GO:0045046">
    <property type="term" value="P:protein import into peroxisome membrane"/>
    <property type="evidence" value="ECO:0007669"/>
    <property type="project" value="TreeGrafter"/>
</dbReference>
<comment type="caution">
    <text evidence="2">The sequence shown here is derived from an EMBL/GenBank/DDBJ whole genome shotgun (WGS) entry which is preliminary data.</text>
</comment>
<dbReference type="InterPro" id="IPR006966">
    <property type="entry name" value="Peroxin-3"/>
</dbReference>
<evidence type="ECO:0000313" key="3">
    <source>
        <dbReference type="Proteomes" id="UP001224775"/>
    </source>
</evidence>
<dbReference type="PANTHER" id="PTHR28080">
    <property type="entry name" value="PEROXISOMAL BIOGENESIS FACTOR 3"/>
    <property type="match status" value="1"/>
</dbReference>
<dbReference type="Proteomes" id="UP001224775">
    <property type="component" value="Unassembled WGS sequence"/>
</dbReference>